<evidence type="ECO:0000313" key="1">
    <source>
        <dbReference type="EMBL" id="CAL1390098.1"/>
    </source>
</evidence>
<protein>
    <submittedName>
        <fullName evidence="1">Uncharacterized protein</fullName>
    </submittedName>
</protein>
<proteinExistence type="predicted"/>
<evidence type="ECO:0000313" key="2">
    <source>
        <dbReference type="Proteomes" id="UP001497516"/>
    </source>
</evidence>
<gene>
    <name evidence="1" type="ORF">LTRI10_LOCUS30907</name>
</gene>
<dbReference type="Proteomes" id="UP001497516">
    <property type="component" value="Chromosome 5"/>
</dbReference>
<accession>A0AAV2EWV4</accession>
<sequence>MELEDLKEAANVDLPQVEQAFAINTRLSPHPSVSSPPPELQQYSMANEHCTSCRQLRHRFERMEERVSDWVSICHQCMNDFGRFIDASMNQIDLMRAETKILINSVKLISGSLGLLEDIIKEGQKNPRNNKIVRQGVS</sequence>
<dbReference type="AlphaFoldDB" id="A0AAV2EWV4"/>
<reference evidence="1 2" key="1">
    <citation type="submission" date="2024-04" db="EMBL/GenBank/DDBJ databases">
        <authorList>
            <person name="Fracassetti M."/>
        </authorList>
    </citation>
    <scope>NUCLEOTIDE SEQUENCE [LARGE SCALE GENOMIC DNA]</scope>
</reference>
<keyword evidence="2" id="KW-1185">Reference proteome</keyword>
<name>A0AAV2EWV4_9ROSI</name>
<dbReference type="EMBL" id="OZ034818">
    <property type="protein sequence ID" value="CAL1390098.1"/>
    <property type="molecule type" value="Genomic_DNA"/>
</dbReference>
<organism evidence="1 2">
    <name type="scientific">Linum trigynum</name>
    <dbReference type="NCBI Taxonomy" id="586398"/>
    <lineage>
        <taxon>Eukaryota</taxon>
        <taxon>Viridiplantae</taxon>
        <taxon>Streptophyta</taxon>
        <taxon>Embryophyta</taxon>
        <taxon>Tracheophyta</taxon>
        <taxon>Spermatophyta</taxon>
        <taxon>Magnoliopsida</taxon>
        <taxon>eudicotyledons</taxon>
        <taxon>Gunneridae</taxon>
        <taxon>Pentapetalae</taxon>
        <taxon>rosids</taxon>
        <taxon>fabids</taxon>
        <taxon>Malpighiales</taxon>
        <taxon>Linaceae</taxon>
        <taxon>Linum</taxon>
    </lineage>
</organism>